<dbReference type="AlphaFoldDB" id="A0A2G3DWW1"/>
<dbReference type="SUPFAM" id="SSF47413">
    <property type="entry name" value="lambda repressor-like DNA-binding domains"/>
    <property type="match status" value="1"/>
</dbReference>
<dbReference type="InterPro" id="IPR010982">
    <property type="entry name" value="Lambda_DNA-bd_dom_sf"/>
</dbReference>
<gene>
    <name evidence="2" type="ORF">CSX01_02670</name>
</gene>
<dbReference type="RefSeq" id="WP_090151191.1">
    <property type="nucleotide sequence ID" value="NZ_PDYF01000008.1"/>
</dbReference>
<reference evidence="2 3" key="1">
    <citation type="submission" date="2017-10" db="EMBL/GenBank/DDBJ databases">
        <title>Resolving the taxonomy of Roseburia spp., Eubacterium rectale and Agathobacter spp. through phylogenomic analysis.</title>
        <authorList>
            <person name="Sheridan P.O."/>
            <person name="Walker A.W."/>
            <person name="Duncan S.H."/>
            <person name="Scott K.P."/>
            <person name="Toole P.W.O."/>
            <person name="Luis P."/>
            <person name="Flint H.J."/>
        </authorList>
    </citation>
    <scope>NUCLEOTIDE SEQUENCE [LARGE SCALE GENOMIC DNA]</scope>
    <source>
        <strain evidence="2 3">JK626</strain>
    </source>
</reference>
<dbReference type="EMBL" id="PDYF01000008">
    <property type="protein sequence ID" value="PHU35522.1"/>
    <property type="molecule type" value="Genomic_DNA"/>
</dbReference>
<evidence type="ECO:0000313" key="3">
    <source>
        <dbReference type="Proteomes" id="UP000225889"/>
    </source>
</evidence>
<comment type="caution">
    <text evidence="2">The sequence shown here is derived from an EMBL/GenBank/DDBJ whole genome shotgun (WGS) entry which is preliminary data.</text>
</comment>
<dbReference type="PROSITE" id="PS50943">
    <property type="entry name" value="HTH_CROC1"/>
    <property type="match status" value="1"/>
</dbReference>
<accession>A0A2G3DWW1</accession>
<sequence>MQLSNEDIRITISNNIKFYLNKEGKSRKEVCKDLGLKYTTFCDWINAKTIPNYGSLEQLGKYFGIEAWDFYRSSEDQIRRLSIYAQELEKGRLLDMSIIDNLDDEQIKKLLESGFRFKHRTLEEYIRLSGKPMQASEEYEWGEPVGREIW</sequence>
<evidence type="ECO:0000259" key="1">
    <source>
        <dbReference type="PROSITE" id="PS50943"/>
    </source>
</evidence>
<name>A0A2G3DWW1_9FIRM</name>
<organism evidence="2 3">
    <name type="scientific">Pseudobutyrivibrio ruminis</name>
    <dbReference type="NCBI Taxonomy" id="46206"/>
    <lineage>
        <taxon>Bacteria</taxon>
        <taxon>Bacillati</taxon>
        <taxon>Bacillota</taxon>
        <taxon>Clostridia</taxon>
        <taxon>Lachnospirales</taxon>
        <taxon>Lachnospiraceae</taxon>
        <taxon>Pseudobutyrivibrio</taxon>
    </lineage>
</organism>
<proteinExistence type="predicted"/>
<dbReference type="Gene3D" id="1.10.260.40">
    <property type="entry name" value="lambda repressor-like DNA-binding domains"/>
    <property type="match status" value="1"/>
</dbReference>
<dbReference type="InterPro" id="IPR001387">
    <property type="entry name" value="Cro/C1-type_HTH"/>
</dbReference>
<protein>
    <recommendedName>
        <fullName evidence="1">HTH cro/C1-type domain-containing protein</fullName>
    </recommendedName>
</protein>
<reference evidence="2 3" key="2">
    <citation type="submission" date="2017-10" db="EMBL/GenBank/DDBJ databases">
        <authorList>
            <person name="Banno H."/>
            <person name="Chua N.-H."/>
        </authorList>
    </citation>
    <scope>NUCLEOTIDE SEQUENCE [LARGE SCALE GENOMIC DNA]</scope>
    <source>
        <strain evidence="2 3">JK626</strain>
    </source>
</reference>
<dbReference type="GO" id="GO:0003677">
    <property type="term" value="F:DNA binding"/>
    <property type="evidence" value="ECO:0007669"/>
    <property type="project" value="InterPro"/>
</dbReference>
<dbReference type="Proteomes" id="UP000225889">
    <property type="component" value="Unassembled WGS sequence"/>
</dbReference>
<feature type="domain" description="HTH cro/C1-type" evidence="1">
    <location>
        <begin position="16"/>
        <end position="70"/>
    </location>
</feature>
<evidence type="ECO:0000313" key="2">
    <source>
        <dbReference type="EMBL" id="PHU35522.1"/>
    </source>
</evidence>